<dbReference type="STRING" id="1489064.WH96_08750"/>
<dbReference type="Proteomes" id="UP000035444">
    <property type="component" value="Unassembled WGS sequence"/>
</dbReference>
<dbReference type="GO" id="GO:0005829">
    <property type="term" value="C:cytosol"/>
    <property type="evidence" value="ECO:0007669"/>
    <property type="project" value="TreeGrafter"/>
</dbReference>
<dbReference type="InterPro" id="IPR006439">
    <property type="entry name" value="HAD-SF_hydro_IA"/>
</dbReference>
<dbReference type="SUPFAM" id="SSF56784">
    <property type="entry name" value="HAD-like"/>
    <property type="match status" value="1"/>
</dbReference>
<dbReference type="SFLD" id="SFLDG01135">
    <property type="entry name" value="C1.5.6:_HAD__Beta-PGM__Phospha"/>
    <property type="match status" value="1"/>
</dbReference>
<organism evidence="1 2">
    <name type="scientific">Kiloniella spongiae</name>
    <dbReference type="NCBI Taxonomy" id="1489064"/>
    <lineage>
        <taxon>Bacteria</taxon>
        <taxon>Pseudomonadati</taxon>
        <taxon>Pseudomonadota</taxon>
        <taxon>Alphaproteobacteria</taxon>
        <taxon>Rhodospirillales</taxon>
        <taxon>Kiloniellaceae</taxon>
        <taxon>Kiloniella</taxon>
    </lineage>
</organism>
<dbReference type="RefSeq" id="WP_047763775.1">
    <property type="nucleotide sequence ID" value="NZ_LAQL01000005.1"/>
</dbReference>
<reference evidence="1 2" key="1">
    <citation type="submission" date="2015-03" db="EMBL/GenBank/DDBJ databases">
        <title>Genome Sequence of Kiloniella spongiae MEBiC09566, isolated from a marine sponge.</title>
        <authorList>
            <person name="Shao Z."/>
            <person name="Wang L."/>
            <person name="Li X."/>
        </authorList>
    </citation>
    <scope>NUCLEOTIDE SEQUENCE [LARGE SCALE GENOMIC DNA]</scope>
    <source>
        <strain evidence="1 2">MEBiC09566</strain>
    </source>
</reference>
<evidence type="ECO:0008006" key="3">
    <source>
        <dbReference type="Google" id="ProtNLM"/>
    </source>
</evidence>
<sequence>MPDQPFKLVIFDFDGTLVDSQFNIHKNMIEAFVANDLPEPTLEDVRRIVGLKLEYAVAEMLPKDTDWELACKVSDSYRESFVKARQKPCFEEPVFTGVREMLLRLDQPETLLAIATGKNLRGLKKSLDHHGFNDHFITLKTADDGPSKPHPEILYQAMAENGVDPQDTVMIGDTTYDIEMARAAGVSAVGVSWGYHETRSLFDAGAHIVVNSCEELPERFADLV</sequence>
<name>A0A0H2MG99_9PROT</name>
<dbReference type="PANTHER" id="PTHR43434:SF24">
    <property type="entry name" value="HYDROLASE-RELATED"/>
    <property type="match status" value="1"/>
</dbReference>
<gene>
    <name evidence="1" type="ORF">WH96_08750</name>
</gene>
<dbReference type="GO" id="GO:0008967">
    <property type="term" value="F:phosphoglycolate phosphatase activity"/>
    <property type="evidence" value="ECO:0007669"/>
    <property type="project" value="TreeGrafter"/>
</dbReference>
<dbReference type="Gene3D" id="3.40.50.1000">
    <property type="entry name" value="HAD superfamily/HAD-like"/>
    <property type="match status" value="1"/>
</dbReference>
<dbReference type="PANTHER" id="PTHR43434">
    <property type="entry name" value="PHOSPHOGLYCOLATE PHOSPHATASE"/>
    <property type="match status" value="1"/>
</dbReference>
<proteinExistence type="predicted"/>
<comment type="caution">
    <text evidence="1">The sequence shown here is derived from an EMBL/GenBank/DDBJ whole genome shotgun (WGS) entry which is preliminary data.</text>
</comment>
<dbReference type="EMBL" id="LAQL01000005">
    <property type="protein sequence ID" value="KLN61226.1"/>
    <property type="molecule type" value="Genomic_DNA"/>
</dbReference>
<dbReference type="NCBIfam" id="TIGR01549">
    <property type="entry name" value="HAD-SF-IA-v1"/>
    <property type="match status" value="1"/>
</dbReference>
<evidence type="ECO:0000313" key="1">
    <source>
        <dbReference type="EMBL" id="KLN61226.1"/>
    </source>
</evidence>
<dbReference type="SFLD" id="SFLDS00003">
    <property type="entry name" value="Haloacid_Dehalogenase"/>
    <property type="match status" value="1"/>
</dbReference>
<dbReference type="Gene3D" id="1.10.150.240">
    <property type="entry name" value="Putative phosphatase, domain 2"/>
    <property type="match status" value="1"/>
</dbReference>
<dbReference type="InterPro" id="IPR050155">
    <property type="entry name" value="HAD-like_hydrolase_sf"/>
</dbReference>
<keyword evidence="2" id="KW-1185">Reference proteome</keyword>
<dbReference type="InterPro" id="IPR041492">
    <property type="entry name" value="HAD_2"/>
</dbReference>
<dbReference type="PATRIC" id="fig|1489064.4.peg.3018"/>
<dbReference type="InterPro" id="IPR023198">
    <property type="entry name" value="PGP-like_dom2"/>
</dbReference>
<dbReference type="GO" id="GO:0006281">
    <property type="term" value="P:DNA repair"/>
    <property type="evidence" value="ECO:0007669"/>
    <property type="project" value="TreeGrafter"/>
</dbReference>
<evidence type="ECO:0000313" key="2">
    <source>
        <dbReference type="Proteomes" id="UP000035444"/>
    </source>
</evidence>
<dbReference type="InterPro" id="IPR036412">
    <property type="entry name" value="HAD-like_sf"/>
</dbReference>
<dbReference type="NCBIfam" id="TIGR01509">
    <property type="entry name" value="HAD-SF-IA-v3"/>
    <property type="match status" value="1"/>
</dbReference>
<dbReference type="SFLD" id="SFLDG01129">
    <property type="entry name" value="C1.5:_HAD__Beta-PGM__Phosphata"/>
    <property type="match status" value="1"/>
</dbReference>
<dbReference type="Pfam" id="PF13419">
    <property type="entry name" value="HAD_2"/>
    <property type="match status" value="1"/>
</dbReference>
<dbReference type="AlphaFoldDB" id="A0A0H2MG99"/>
<dbReference type="InterPro" id="IPR023214">
    <property type="entry name" value="HAD_sf"/>
</dbReference>
<accession>A0A0H2MG99</accession>
<protein>
    <recommendedName>
        <fullName evidence="3">HAD family hydrolase</fullName>
    </recommendedName>
</protein>
<dbReference type="OrthoDB" id="9793014at2"/>